<evidence type="ECO:0000313" key="2">
    <source>
        <dbReference type="EMBL" id="BAD29398.1"/>
    </source>
</evidence>
<organism evidence="1 3">
    <name type="scientific">Oryza sativa subsp. japonica</name>
    <name type="common">Rice</name>
    <dbReference type="NCBI Taxonomy" id="39947"/>
    <lineage>
        <taxon>Eukaryota</taxon>
        <taxon>Viridiplantae</taxon>
        <taxon>Streptophyta</taxon>
        <taxon>Embryophyta</taxon>
        <taxon>Tracheophyta</taxon>
        <taxon>Spermatophyta</taxon>
        <taxon>Magnoliopsida</taxon>
        <taxon>Liliopsida</taxon>
        <taxon>Poales</taxon>
        <taxon>Poaceae</taxon>
        <taxon>BOP clade</taxon>
        <taxon>Oryzoideae</taxon>
        <taxon>Oryzeae</taxon>
        <taxon>Oryzinae</taxon>
        <taxon>Oryza</taxon>
        <taxon>Oryza sativa</taxon>
    </lineage>
</organism>
<sequence length="180" mass="19724">MGGAEGRRATGELLTLPTSYSCPLLYIVSLYTTKRSVERRWAAYRGNRRSGVERWHEERTAADELLEDVCRLGHQAGELKTKTLRILRGPSRPTPTPSMTSKCSTALTTAMVSPPRRAPTTRLTELEEHHVTRLFIHVGGALGAKAVEAVPNSGMLLEEGQRTGSSSGLNYKGLMKMVSS</sequence>
<evidence type="ECO:0000313" key="1">
    <source>
        <dbReference type="EMBL" id="BAD23623.1"/>
    </source>
</evidence>
<dbReference type="Proteomes" id="UP000000763">
    <property type="component" value="Chromosome 9"/>
</dbReference>
<reference evidence="2" key="1">
    <citation type="submission" date="2002-10" db="EMBL/GenBank/DDBJ databases">
        <title>Oryza sativa nipponbare(GA3) genomic DNA, chromosome 9, BAC clone:OSJNBa0040N23.</title>
        <authorList>
            <person name="Sasaki T."/>
            <person name="Matsumoto T."/>
            <person name="Katayose Y."/>
        </authorList>
    </citation>
    <scope>NUCLEOTIDE SEQUENCE</scope>
</reference>
<protein>
    <submittedName>
        <fullName evidence="1">Uncharacterized protein</fullName>
    </submittedName>
</protein>
<reference evidence="1" key="2">
    <citation type="submission" date="2002-10" db="EMBL/GenBank/DDBJ databases">
        <title>Oryza sativa nipponbare(GA3) genomic DNA, chromosome 9, PAC clone:P0706E03.</title>
        <authorList>
            <person name="Sasaki T."/>
            <person name="Matsumoto T."/>
            <person name="Katayose Y."/>
        </authorList>
    </citation>
    <scope>NUCLEOTIDE SEQUENCE</scope>
</reference>
<reference evidence="3" key="4">
    <citation type="journal article" date="2008" name="Nucleic Acids Res.">
        <title>The rice annotation project database (RAP-DB): 2008 update.</title>
        <authorList>
            <consortium name="The rice annotation project (RAP)"/>
        </authorList>
    </citation>
    <scope>GENOME REANNOTATION</scope>
    <source>
        <strain evidence="3">cv. Nipponbare</strain>
    </source>
</reference>
<proteinExistence type="predicted"/>
<evidence type="ECO:0000313" key="3">
    <source>
        <dbReference type="Proteomes" id="UP000000763"/>
    </source>
</evidence>
<name>Q6K2Q3_ORYSJ</name>
<accession>Q6K2Q3</accession>
<dbReference type="EMBL" id="AP005863">
    <property type="protein sequence ID" value="BAD29398.1"/>
    <property type="molecule type" value="Genomic_DNA"/>
</dbReference>
<reference evidence="3" key="3">
    <citation type="journal article" date="2005" name="Nature">
        <title>The map-based sequence of the rice genome.</title>
        <authorList>
            <consortium name="International rice genome sequencing project (IRGSP)"/>
            <person name="Matsumoto T."/>
            <person name="Wu J."/>
            <person name="Kanamori H."/>
            <person name="Katayose Y."/>
            <person name="Fujisawa M."/>
            <person name="Namiki N."/>
            <person name="Mizuno H."/>
            <person name="Yamamoto K."/>
            <person name="Antonio B.A."/>
            <person name="Baba T."/>
            <person name="Sakata K."/>
            <person name="Nagamura Y."/>
            <person name="Aoki H."/>
            <person name="Arikawa K."/>
            <person name="Arita K."/>
            <person name="Bito T."/>
            <person name="Chiden Y."/>
            <person name="Fujitsuka N."/>
            <person name="Fukunaka R."/>
            <person name="Hamada M."/>
            <person name="Harada C."/>
            <person name="Hayashi A."/>
            <person name="Hijishita S."/>
            <person name="Honda M."/>
            <person name="Hosokawa S."/>
            <person name="Ichikawa Y."/>
            <person name="Idonuma A."/>
            <person name="Iijima M."/>
            <person name="Ikeda M."/>
            <person name="Ikeno M."/>
            <person name="Ito K."/>
            <person name="Ito S."/>
            <person name="Ito T."/>
            <person name="Ito Y."/>
            <person name="Ito Y."/>
            <person name="Iwabuchi A."/>
            <person name="Kamiya K."/>
            <person name="Karasawa W."/>
            <person name="Kurita K."/>
            <person name="Katagiri S."/>
            <person name="Kikuta A."/>
            <person name="Kobayashi H."/>
            <person name="Kobayashi N."/>
            <person name="Machita K."/>
            <person name="Maehara T."/>
            <person name="Masukawa M."/>
            <person name="Mizubayashi T."/>
            <person name="Mukai Y."/>
            <person name="Nagasaki H."/>
            <person name="Nagata Y."/>
            <person name="Naito S."/>
            <person name="Nakashima M."/>
            <person name="Nakama Y."/>
            <person name="Nakamichi Y."/>
            <person name="Nakamura M."/>
            <person name="Meguro A."/>
            <person name="Negishi M."/>
            <person name="Ohta I."/>
            <person name="Ohta T."/>
            <person name="Okamoto M."/>
            <person name="Ono N."/>
            <person name="Saji S."/>
            <person name="Sakaguchi M."/>
            <person name="Sakai K."/>
            <person name="Shibata M."/>
            <person name="Shimokawa T."/>
            <person name="Song J."/>
            <person name="Takazaki Y."/>
            <person name="Terasawa K."/>
            <person name="Tsugane M."/>
            <person name="Tsuji K."/>
            <person name="Ueda S."/>
            <person name="Waki K."/>
            <person name="Yamagata H."/>
            <person name="Yamamoto M."/>
            <person name="Yamamoto S."/>
            <person name="Yamane H."/>
            <person name="Yoshiki S."/>
            <person name="Yoshihara R."/>
            <person name="Yukawa K."/>
            <person name="Zhong H."/>
            <person name="Yano M."/>
            <person name="Yuan Q."/>
            <person name="Ouyang S."/>
            <person name="Liu J."/>
            <person name="Jones K.M."/>
            <person name="Gansberger K."/>
            <person name="Moffat K."/>
            <person name="Hill J."/>
            <person name="Bera J."/>
            <person name="Fadrosh D."/>
            <person name="Jin S."/>
            <person name="Johri S."/>
            <person name="Kim M."/>
            <person name="Overton L."/>
            <person name="Reardon M."/>
            <person name="Tsitrin T."/>
            <person name="Vuong H."/>
            <person name="Weaver B."/>
            <person name="Ciecko A."/>
            <person name="Tallon L."/>
            <person name="Jackson J."/>
            <person name="Pai G."/>
            <person name="Aken S.V."/>
            <person name="Utterback T."/>
            <person name="Reidmuller S."/>
            <person name="Feldblyum T."/>
            <person name="Hsiao J."/>
            <person name="Zismann V."/>
            <person name="Iobst S."/>
            <person name="de Vazeille A.R."/>
            <person name="Buell C.R."/>
            <person name="Ying K."/>
            <person name="Li Y."/>
            <person name="Lu T."/>
            <person name="Huang Y."/>
            <person name="Zhao Q."/>
            <person name="Feng Q."/>
            <person name="Zhang L."/>
            <person name="Zhu J."/>
            <person name="Weng Q."/>
            <person name="Mu J."/>
            <person name="Lu Y."/>
            <person name="Fan D."/>
            <person name="Liu Y."/>
            <person name="Guan J."/>
            <person name="Zhang Y."/>
            <person name="Yu S."/>
            <person name="Liu X."/>
            <person name="Zhang Y."/>
            <person name="Hong G."/>
            <person name="Han B."/>
            <person name="Choisne N."/>
            <person name="Demange N."/>
            <person name="Orjeda G."/>
            <person name="Samain S."/>
            <person name="Cattolico L."/>
            <person name="Pelletier E."/>
            <person name="Couloux A."/>
            <person name="Segurens B."/>
            <person name="Wincker P."/>
            <person name="D'Hont A."/>
            <person name="Scarpelli C."/>
            <person name="Weissenbach J."/>
            <person name="Salanoubat M."/>
            <person name="Quetier F."/>
            <person name="Yu Y."/>
            <person name="Kim H.R."/>
            <person name="Rambo T."/>
            <person name="Currie J."/>
            <person name="Collura K."/>
            <person name="Luo M."/>
            <person name="Yang T."/>
            <person name="Ammiraju J.S.S."/>
            <person name="Engler F."/>
            <person name="Soderlund C."/>
            <person name="Wing R.A."/>
            <person name="Palmer L.E."/>
            <person name="de la Bastide M."/>
            <person name="Spiegel L."/>
            <person name="Nascimento L."/>
            <person name="Zutavern T."/>
            <person name="O'Shaughnessy A."/>
            <person name="Dike S."/>
            <person name="Dedhia N."/>
            <person name="Preston R."/>
            <person name="Balija V."/>
            <person name="McCombie W.R."/>
            <person name="Chow T."/>
            <person name="Chen H."/>
            <person name="Chung M."/>
            <person name="Chen C."/>
            <person name="Shaw J."/>
            <person name="Wu H."/>
            <person name="Hsiao K."/>
            <person name="Chao Y."/>
            <person name="Chu M."/>
            <person name="Cheng C."/>
            <person name="Hour A."/>
            <person name="Lee P."/>
            <person name="Lin S."/>
            <person name="Lin Y."/>
            <person name="Liou J."/>
            <person name="Liu S."/>
            <person name="Hsing Y."/>
            <person name="Raghuvanshi S."/>
            <person name="Mohanty A."/>
            <person name="Bharti A.K."/>
            <person name="Gaur A."/>
            <person name="Gupta V."/>
            <person name="Kumar D."/>
            <person name="Ravi V."/>
            <person name="Vij S."/>
            <person name="Kapur A."/>
            <person name="Khurana P."/>
            <person name="Khurana P."/>
            <person name="Khurana J.P."/>
            <person name="Tyagi A.K."/>
            <person name="Gaikwad K."/>
            <person name="Singh A."/>
            <person name="Dalal V."/>
            <person name="Srivastava S."/>
            <person name="Dixit A."/>
            <person name="Pal A.K."/>
            <person name="Ghazi I.A."/>
            <person name="Yadav M."/>
            <person name="Pandit A."/>
            <person name="Bhargava A."/>
            <person name="Sureshbabu K."/>
            <person name="Batra K."/>
            <person name="Sharma T.R."/>
            <person name="Mohapatra T."/>
            <person name="Singh N.K."/>
            <person name="Messing J."/>
            <person name="Nelson A.B."/>
            <person name="Fuks G."/>
            <person name="Kavchok S."/>
            <person name="Keizer G."/>
            <person name="Linton E."/>
            <person name="Llaca V."/>
            <person name="Song R."/>
            <person name="Tanyolac B."/>
            <person name="Young S."/>
            <person name="Ho-Il K."/>
            <person name="Hahn J.H."/>
            <person name="Sangsakoo G."/>
            <person name="Vanavichit A."/>
            <person name="de Mattos Luiz.A.T."/>
            <person name="Zimmer P.D."/>
            <person name="Malone G."/>
            <person name="Dellagostin O."/>
            <person name="de Oliveira A.C."/>
            <person name="Bevan M."/>
            <person name="Bancroft I."/>
            <person name="Minx P."/>
            <person name="Cordum H."/>
            <person name="Wilson R."/>
            <person name="Cheng Z."/>
            <person name="Jin W."/>
            <person name="Jiang J."/>
            <person name="Leong S.A."/>
            <person name="Iwama H."/>
            <person name="Gojobori T."/>
            <person name="Itoh T."/>
            <person name="Niimura Y."/>
            <person name="Fujii Y."/>
            <person name="Habara T."/>
            <person name="Sakai H."/>
            <person name="Sato Y."/>
            <person name="Wilson G."/>
            <person name="Kumar K."/>
            <person name="McCouch S."/>
            <person name="Juretic N."/>
            <person name="Hoen D."/>
            <person name="Wright S."/>
            <person name="Bruskiewich R."/>
            <person name="Bureau T."/>
            <person name="Miyao A."/>
            <person name="Hirochika H."/>
            <person name="Nishikawa T."/>
            <person name="Kadowaki K."/>
            <person name="Sugiura M."/>
            <person name="Burr B."/>
            <person name="Sasaki T."/>
        </authorList>
    </citation>
    <scope>NUCLEOTIDE SEQUENCE [LARGE SCALE GENOMIC DNA]</scope>
    <source>
        <strain evidence="3">cv. Nipponbare</strain>
    </source>
</reference>
<dbReference type="AlphaFoldDB" id="Q6K2Q3"/>
<gene>
    <name evidence="2" type="ORF">OSJNBa0040N23.2</name>
    <name evidence="1" type="ORF">P0706E03.44</name>
</gene>
<dbReference type="EMBL" id="AP005811">
    <property type="protein sequence ID" value="BAD23623.1"/>
    <property type="molecule type" value="Genomic_DNA"/>
</dbReference>